<dbReference type="GO" id="GO:0071944">
    <property type="term" value="C:cell periphery"/>
    <property type="evidence" value="ECO:0007669"/>
    <property type="project" value="UniProtKB-ARBA"/>
</dbReference>
<protein>
    <submittedName>
        <fullName evidence="7">Chaoptin</fullName>
    </submittedName>
</protein>
<sequence length="1060" mass="119682">MTTMMLVLLLAPLMQAGYVPPGPLYRCPVKPLLLFPCECEAGGDSGLIIRCENSNLASLSVGVTNLAAFDTPVELLTFSKCHIRRLYGSMLYPLRVRVLRIEDTPLQHIEEYSFLGVNRTLQELHIVRSELQEFPTLAFQVLGNVTTLRIDGHQFRTLAGDAFSSGLLPSRLERLHITNGLLSELPPDAFQALRKLKTLDLHGNELKELRRNQFKGLRDTEALDLSHNNLTKVDSSHLADLNKMSWCNLSHNAIPELTRGMFARNTVLRVLHMDHNRLRRLDTNSFRGMRFIRRLYFSDNQIADVGRGTFGSVTRVGTVDLARNFIKKIDFQMFHQLQYVELIDVSENLVTEVHKLAFKDLYLVRINLSHNAIEKIEAGAFENCANVTFLDLSHNKLQNISRTAFDANTYATELDVSYNQLTDLSQVPLHNMTGLKILNASHNAIEKVPRNTFPKLYELHTVDLSYNRIREVWNSVFQTLFSLRFLNMSHNALNSVKGSTFGALHTLLDLDLSHNELSEVNNAALARCASLRVLTLRNNSLTQIFQLPISLGHLDLSNNSISHIPPLETWPTMNALLSLDLSHNAIGDSLERGAFLNLLTLQKLNLEGNGMTRVPWESMSELSTLQFLYMQHNLLTKLERGAFGRLPVVFELNLAHNLLNNITSRAFEGLLQLLTLNLTANNLTTIPNGAFQGLVSLRTLDLSHNLLEKLDNKTHGLLDDCLSLERVNLSHNKISFVTRQTFPSSPWVPYRLREVDLSYNAMPVLTYDITVGTRRMEVLNVSHNILNEIRHNVLGNLTSVRVLDLSHNELTAVTRLPRNLTNLYAQHNLLTVLPLTELLSLKPQLRVVDVRANRLQHFHHELMPLVENGTHVLYSGNPLSCDCEVRPLRQWLASQVAPDPEWGALQCSAPQFLEGKPLVMVPEDRMTCDAGRDGPRFEINPDVKFRDVQRTGDGVSITWFVSTRSDVADFRLVAREAERVVLELDLPYSARSHVVQGLPSSLHIELCLLARDSAGNVRHWRASQCIDLPPSGSYSHASAHFTSVICYVIIFVSLHPIIRQ</sequence>
<accession>A0A067R7C0</accession>
<keyword evidence="2 5" id="KW-0732">Signal</keyword>
<gene>
    <name evidence="7" type="ORF">L798_06276</name>
</gene>
<dbReference type="SMART" id="SM00369">
    <property type="entry name" value="LRR_TYP"/>
    <property type="match status" value="23"/>
</dbReference>
<evidence type="ECO:0000256" key="3">
    <source>
        <dbReference type="ARBA" id="ARBA00022737"/>
    </source>
</evidence>
<dbReference type="InterPro" id="IPR001611">
    <property type="entry name" value="Leu-rich_rpt"/>
</dbReference>
<dbReference type="InterPro" id="IPR000483">
    <property type="entry name" value="Cys-rich_flank_reg_C"/>
</dbReference>
<dbReference type="PRINTS" id="PR00019">
    <property type="entry name" value="LEURICHRPT"/>
</dbReference>
<evidence type="ECO:0000256" key="4">
    <source>
        <dbReference type="SAM" id="Phobius"/>
    </source>
</evidence>
<reference evidence="7 8" key="1">
    <citation type="journal article" date="2014" name="Nat. Commun.">
        <title>Molecular traces of alternative social organization in a termite genome.</title>
        <authorList>
            <person name="Terrapon N."/>
            <person name="Li C."/>
            <person name="Robertson H.M."/>
            <person name="Ji L."/>
            <person name="Meng X."/>
            <person name="Booth W."/>
            <person name="Chen Z."/>
            <person name="Childers C.P."/>
            <person name="Glastad K.M."/>
            <person name="Gokhale K."/>
            <person name="Gowin J."/>
            <person name="Gronenberg W."/>
            <person name="Hermansen R.A."/>
            <person name="Hu H."/>
            <person name="Hunt B.G."/>
            <person name="Huylmans A.K."/>
            <person name="Khalil S.M."/>
            <person name="Mitchell R.D."/>
            <person name="Munoz-Torres M.C."/>
            <person name="Mustard J.A."/>
            <person name="Pan H."/>
            <person name="Reese J.T."/>
            <person name="Scharf M.E."/>
            <person name="Sun F."/>
            <person name="Vogel H."/>
            <person name="Xiao J."/>
            <person name="Yang W."/>
            <person name="Yang Z."/>
            <person name="Yang Z."/>
            <person name="Zhou J."/>
            <person name="Zhu J."/>
            <person name="Brent C.S."/>
            <person name="Elsik C.G."/>
            <person name="Goodisman M.A."/>
            <person name="Liberles D.A."/>
            <person name="Roe R.M."/>
            <person name="Vargo E.L."/>
            <person name="Vilcinskas A."/>
            <person name="Wang J."/>
            <person name="Bornberg-Bauer E."/>
            <person name="Korb J."/>
            <person name="Zhang G."/>
            <person name="Liebig J."/>
        </authorList>
    </citation>
    <scope>NUCLEOTIDE SEQUENCE [LARGE SCALE GENOMIC DNA]</scope>
    <source>
        <tissue evidence="7">Whole organism</tissue>
    </source>
</reference>
<keyword evidence="4" id="KW-1133">Transmembrane helix</keyword>
<evidence type="ECO:0000256" key="5">
    <source>
        <dbReference type="SAM" id="SignalP"/>
    </source>
</evidence>
<organism evidence="7 8">
    <name type="scientific">Zootermopsis nevadensis</name>
    <name type="common">Dampwood termite</name>
    <dbReference type="NCBI Taxonomy" id="136037"/>
    <lineage>
        <taxon>Eukaryota</taxon>
        <taxon>Metazoa</taxon>
        <taxon>Ecdysozoa</taxon>
        <taxon>Arthropoda</taxon>
        <taxon>Hexapoda</taxon>
        <taxon>Insecta</taxon>
        <taxon>Pterygota</taxon>
        <taxon>Neoptera</taxon>
        <taxon>Polyneoptera</taxon>
        <taxon>Dictyoptera</taxon>
        <taxon>Blattodea</taxon>
        <taxon>Blattoidea</taxon>
        <taxon>Termitoidae</taxon>
        <taxon>Termopsidae</taxon>
        <taxon>Zootermopsis</taxon>
    </lineage>
</organism>
<keyword evidence="3" id="KW-0677">Repeat</keyword>
<name>A0A067R7C0_ZOONE</name>
<dbReference type="FunFam" id="3.80.10.10:FF:001164">
    <property type="entry name" value="GH01279p"/>
    <property type="match status" value="1"/>
</dbReference>
<evidence type="ECO:0000313" key="7">
    <source>
        <dbReference type="EMBL" id="KDR19221.1"/>
    </source>
</evidence>
<dbReference type="Proteomes" id="UP000027135">
    <property type="component" value="Unassembled WGS sequence"/>
</dbReference>
<feature type="transmembrane region" description="Helical" evidence="4">
    <location>
        <begin position="1039"/>
        <end position="1058"/>
    </location>
</feature>
<dbReference type="SMART" id="SM00365">
    <property type="entry name" value="LRR_SD22"/>
    <property type="match status" value="7"/>
</dbReference>
<evidence type="ECO:0000256" key="1">
    <source>
        <dbReference type="ARBA" id="ARBA00022614"/>
    </source>
</evidence>
<evidence type="ECO:0000259" key="6">
    <source>
        <dbReference type="SMART" id="SM00082"/>
    </source>
</evidence>
<dbReference type="PANTHER" id="PTHR24366:SF96">
    <property type="entry name" value="LEUCINE RICH REPEAT CONTAINING 53"/>
    <property type="match status" value="1"/>
</dbReference>
<feature type="chain" id="PRO_5001648046" evidence="5">
    <location>
        <begin position="17"/>
        <end position="1060"/>
    </location>
</feature>
<keyword evidence="8" id="KW-1185">Reference proteome</keyword>
<keyword evidence="4" id="KW-0812">Transmembrane</keyword>
<dbReference type="InterPro" id="IPR032675">
    <property type="entry name" value="LRR_dom_sf"/>
</dbReference>
<dbReference type="Pfam" id="PF00560">
    <property type="entry name" value="LRR_1"/>
    <property type="match status" value="1"/>
</dbReference>
<dbReference type="SMART" id="SM00364">
    <property type="entry name" value="LRR_BAC"/>
    <property type="match status" value="6"/>
</dbReference>
<evidence type="ECO:0000313" key="8">
    <source>
        <dbReference type="Proteomes" id="UP000027135"/>
    </source>
</evidence>
<feature type="domain" description="LRRCT" evidence="6">
    <location>
        <begin position="877"/>
        <end position="929"/>
    </location>
</feature>
<dbReference type="InterPro" id="IPR003591">
    <property type="entry name" value="Leu-rich_rpt_typical-subtyp"/>
</dbReference>
<dbReference type="PANTHER" id="PTHR24366">
    <property type="entry name" value="IG(IMMUNOGLOBULIN) AND LRR(LEUCINE RICH REPEAT) DOMAINS"/>
    <property type="match status" value="1"/>
</dbReference>
<feature type="signal peptide" evidence="5">
    <location>
        <begin position="1"/>
        <end position="16"/>
    </location>
</feature>
<dbReference type="InParanoid" id="A0A067R7C0"/>
<dbReference type="SMART" id="SM00082">
    <property type="entry name" value="LRRCT"/>
    <property type="match status" value="1"/>
</dbReference>
<dbReference type="STRING" id="136037.A0A067R7C0"/>
<dbReference type="EMBL" id="KK852657">
    <property type="protein sequence ID" value="KDR19221.1"/>
    <property type="molecule type" value="Genomic_DNA"/>
</dbReference>
<dbReference type="OMA" id="IEYQMFT"/>
<dbReference type="PROSITE" id="PS51450">
    <property type="entry name" value="LRR"/>
    <property type="match status" value="3"/>
</dbReference>
<proteinExistence type="predicted"/>
<dbReference type="Pfam" id="PF13855">
    <property type="entry name" value="LRR_8"/>
    <property type="match status" value="7"/>
</dbReference>
<keyword evidence="1" id="KW-0433">Leucine-rich repeat</keyword>
<dbReference type="Gene3D" id="3.80.10.10">
    <property type="entry name" value="Ribonuclease Inhibitor"/>
    <property type="match status" value="8"/>
</dbReference>
<dbReference type="eggNOG" id="KOG0619">
    <property type="taxonomic scope" value="Eukaryota"/>
</dbReference>
<dbReference type="AlphaFoldDB" id="A0A067R7C0"/>
<dbReference type="SUPFAM" id="SSF52058">
    <property type="entry name" value="L domain-like"/>
    <property type="match status" value="4"/>
</dbReference>
<keyword evidence="4" id="KW-0472">Membrane</keyword>
<evidence type="ECO:0000256" key="2">
    <source>
        <dbReference type="ARBA" id="ARBA00022729"/>
    </source>
</evidence>